<name>A0A0F0KXS6_9MICO</name>
<dbReference type="PATRIC" id="fig|582680.7.peg.1664"/>
<evidence type="ECO:0000256" key="1">
    <source>
        <dbReference type="SAM" id="MobiDB-lite"/>
    </source>
</evidence>
<dbReference type="OrthoDB" id="3695445at2"/>
<proteinExistence type="predicted"/>
<dbReference type="InterPro" id="IPR005031">
    <property type="entry name" value="COQ10_START"/>
</dbReference>
<accession>A0A0F0KXS6</accession>
<sequence length="164" mass="18468">MSTTVNASVDVNVPVHRAYDQWTQFEEFPQFMEAVRHVEQLDDVRTRWDTEIGGVKRTFEATTTEQIPDSLIRWESSGEKVHSGQVAFTSGPVGTRVDLTLTWKPEGFLERVGSTLALDEHAAERDLHRFKEFIENRGTATGAWRGTVNGETTPPEGESYNDLA</sequence>
<feature type="region of interest" description="Disordered" evidence="1">
    <location>
        <begin position="142"/>
        <end position="164"/>
    </location>
</feature>
<feature type="domain" description="Coenzyme Q-binding protein COQ10 START" evidence="2">
    <location>
        <begin position="11"/>
        <end position="109"/>
    </location>
</feature>
<dbReference type="SUPFAM" id="SSF55961">
    <property type="entry name" value="Bet v1-like"/>
    <property type="match status" value="1"/>
</dbReference>
<dbReference type="AlphaFoldDB" id="A0A0F0KXS6"/>
<comment type="caution">
    <text evidence="3">The sequence shown here is derived from an EMBL/GenBank/DDBJ whole genome shotgun (WGS) entry which is preliminary data.</text>
</comment>
<dbReference type="PANTHER" id="PTHR33824:SF7">
    <property type="entry name" value="POLYKETIDE CYCLASE_DEHYDRASE AND LIPID TRANSPORT SUPERFAMILY PROTEIN"/>
    <property type="match status" value="1"/>
</dbReference>
<evidence type="ECO:0000313" key="4">
    <source>
        <dbReference type="Proteomes" id="UP000033448"/>
    </source>
</evidence>
<dbReference type="InterPro" id="IPR023393">
    <property type="entry name" value="START-like_dom_sf"/>
</dbReference>
<dbReference type="PANTHER" id="PTHR33824">
    <property type="entry name" value="POLYKETIDE CYCLASE/DEHYDRASE AND LIPID TRANSPORT SUPERFAMILY PROTEIN"/>
    <property type="match status" value="1"/>
</dbReference>
<reference evidence="3 4" key="1">
    <citation type="submission" date="2015-02" db="EMBL/GenBank/DDBJ databases">
        <title>Draft genome sequences of ten Microbacterium spp. with emphasis on heavy metal contaminated environments.</title>
        <authorList>
            <person name="Corretto E."/>
        </authorList>
    </citation>
    <scope>NUCLEOTIDE SEQUENCE [LARGE SCALE GENOMIC DNA]</scope>
    <source>
        <strain evidence="3 4">DSM 23848</strain>
    </source>
</reference>
<dbReference type="Gene3D" id="3.30.530.20">
    <property type="match status" value="1"/>
</dbReference>
<dbReference type="CDD" id="cd07817">
    <property type="entry name" value="SRPBCC_8"/>
    <property type="match status" value="1"/>
</dbReference>
<keyword evidence="4" id="KW-1185">Reference proteome</keyword>
<evidence type="ECO:0000259" key="2">
    <source>
        <dbReference type="Pfam" id="PF03364"/>
    </source>
</evidence>
<organism evidence="3 4">
    <name type="scientific">Microbacterium azadirachtae</name>
    <dbReference type="NCBI Taxonomy" id="582680"/>
    <lineage>
        <taxon>Bacteria</taxon>
        <taxon>Bacillati</taxon>
        <taxon>Actinomycetota</taxon>
        <taxon>Actinomycetes</taxon>
        <taxon>Micrococcales</taxon>
        <taxon>Microbacteriaceae</taxon>
        <taxon>Microbacterium</taxon>
    </lineage>
</organism>
<dbReference type="RefSeq" id="WP_045250324.1">
    <property type="nucleotide sequence ID" value="NZ_JYIT01000072.1"/>
</dbReference>
<protein>
    <submittedName>
        <fullName evidence="3">Polyketide cyclase / dehydrase and lipid transport</fullName>
    </submittedName>
</protein>
<dbReference type="Pfam" id="PF03364">
    <property type="entry name" value="Polyketide_cyc"/>
    <property type="match status" value="1"/>
</dbReference>
<dbReference type="InterPro" id="IPR047137">
    <property type="entry name" value="ORF3"/>
</dbReference>
<evidence type="ECO:0000313" key="3">
    <source>
        <dbReference type="EMBL" id="KJL24900.1"/>
    </source>
</evidence>
<gene>
    <name evidence="3" type="ORF">RL72_01623</name>
</gene>
<dbReference type="EMBL" id="JYIT01000072">
    <property type="protein sequence ID" value="KJL24900.1"/>
    <property type="molecule type" value="Genomic_DNA"/>
</dbReference>
<dbReference type="Proteomes" id="UP000033448">
    <property type="component" value="Unassembled WGS sequence"/>
</dbReference>